<dbReference type="InterPro" id="IPR006626">
    <property type="entry name" value="PbH1"/>
</dbReference>
<dbReference type="Proteomes" id="UP000663444">
    <property type="component" value="Chromosome"/>
</dbReference>
<reference evidence="7" key="1">
    <citation type="submission" date="2020-11" db="EMBL/GenBank/DDBJ databases">
        <title>Azospira restricta DSM 18626 genome sequence.</title>
        <authorList>
            <person name="Moe W.M."/>
        </authorList>
    </citation>
    <scope>NUCLEOTIDE SEQUENCE</scope>
    <source>
        <strain evidence="7">DSM 18626</strain>
    </source>
</reference>
<dbReference type="Gene3D" id="2.160.20.10">
    <property type="entry name" value="Single-stranded right-handed beta-helix, Pectin lyase-like"/>
    <property type="match status" value="2"/>
</dbReference>
<organism evidence="7 8">
    <name type="scientific">Azospira restricta</name>
    <dbReference type="NCBI Taxonomy" id="404405"/>
    <lineage>
        <taxon>Bacteria</taxon>
        <taxon>Pseudomonadati</taxon>
        <taxon>Pseudomonadota</taxon>
        <taxon>Betaproteobacteria</taxon>
        <taxon>Rhodocyclales</taxon>
        <taxon>Rhodocyclaceae</taxon>
        <taxon>Azospira</taxon>
    </lineage>
</organism>
<dbReference type="InterPro" id="IPR026464">
    <property type="entry name" value="NosD_copper_fam"/>
</dbReference>
<protein>
    <submittedName>
        <fullName evidence="7">Nitrous oxide reductase family maturation protein NosD</fullName>
    </submittedName>
</protein>
<dbReference type="EMBL" id="CP064781">
    <property type="protein sequence ID" value="QRJ65316.1"/>
    <property type="molecule type" value="Genomic_DNA"/>
</dbReference>
<feature type="region of interest" description="Disordered" evidence="4">
    <location>
        <begin position="38"/>
        <end position="68"/>
    </location>
</feature>
<feature type="domain" description="Periplasmic copper-binding protein NosD beta helix" evidence="6">
    <location>
        <begin position="183"/>
        <end position="385"/>
    </location>
</feature>
<evidence type="ECO:0000313" key="8">
    <source>
        <dbReference type="Proteomes" id="UP000663444"/>
    </source>
</evidence>
<dbReference type="InterPro" id="IPR051550">
    <property type="entry name" value="SCF-Subunits/Alg-Epimerases"/>
</dbReference>
<accession>A0A974Y5G7</accession>
<feature type="chain" id="PRO_5036733840" evidence="5">
    <location>
        <begin position="30"/>
        <end position="457"/>
    </location>
</feature>
<keyword evidence="5" id="KW-0732">Signal</keyword>
<keyword evidence="3" id="KW-0833">Ubl conjugation pathway</keyword>
<dbReference type="RefSeq" id="WP_203388843.1">
    <property type="nucleotide sequence ID" value="NZ_CP064781.1"/>
</dbReference>
<dbReference type="InterPro" id="IPR012334">
    <property type="entry name" value="Pectin_lyas_fold"/>
</dbReference>
<dbReference type="InterPro" id="IPR011050">
    <property type="entry name" value="Pectin_lyase_fold/virulence"/>
</dbReference>
<dbReference type="AlphaFoldDB" id="A0A974Y5G7"/>
<gene>
    <name evidence="7" type="primary">nosD</name>
    <name evidence="7" type="ORF">IWH25_08325</name>
</gene>
<dbReference type="InterPro" id="IPR022441">
    <property type="entry name" value="Para_beta_helix_rpt-2"/>
</dbReference>
<dbReference type="KEGG" id="ares:IWH25_08325"/>
<evidence type="ECO:0000256" key="5">
    <source>
        <dbReference type="SAM" id="SignalP"/>
    </source>
</evidence>
<dbReference type="NCBIfam" id="TIGR04247">
    <property type="entry name" value="NosD_copper_fam"/>
    <property type="match status" value="1"/>
</dbReference>
<keyword evidence="8" id="KW-1185">Reference proteome</keyword>
<evidence type="ECO:0000256" key="2">
    <source>
        <dbReference type="ARBA" id="ARBA00022737"/>
    </source>
</evidence>
<dbReference type="InterPro" id="IPR007742">
    <property type="entry name" value="NosD_dom"/>
</dbReference>
<dbReference type="SUPFAM" id="SSF51126">
    <property type="entry name" value="Pectin lyase-like"/>
    <property type="match status" value="1"/>
</dbReference>
<dbReference type="NCBIfam" id="TIGR03804">
    <property type="entry name" value="para_beta_helix"/>
    <property type="match status" value="1"/>
</dbReference>
<dbReference type="PANTHER" id="PTHR22990:SF15">
    <property type="entry name" value="F-BOX ONLY PROTEIN 10"/>
    <property type="match status" value="1"/>
</dbReference>
<comment type="pathway">
    <text evidence="1">Protein modification; protein ubiquitination.</text>
</comment>
<feature type="signal peptide" evidence="5">
    <location>
        <begin position="1"/>
        <end position="29"/>
    </location>
</feature>
<evidence type="ECO:0000256" key="4">
    <source>
        <dbReference type="SAM" id="MobiDB-lite"/>
    </source>
</evidence>
<evidence type="ECO:0000256" key="1">
    <source>
        <dbReference type="ARBA" id="ARBA00004906"/>
    </source>
</evidence>
<dbReference type="PANTHER" id="PTHR22990">
    <property type="entry name" value="F-BOX ONLY PROTEIN"/>
    <property type="match status" value="1"/>
</dbReference>
<sequence>MKFAASLPSLSLRGAALALSLAAGVAAGAALIDDDPAPVRGGQGMGQPANWGSADQATPRPAAPHRGDIPWFQDLVDRAPAGSVLKPPAGTYAGPVVIDKPLTIDGGNGVVIDGGGKGTVLVMEGGESTLRDIRLTNSGASHDSDDACLNLRKHNNTVERVTIDNCLFGIDLKLANGNVVRDNRISSKPFDLGTRGDALRLWYSSNNRIEGNQIVDSRDMVAWYSNDNLYLNNVGRRSRYSIHFMFAARNIVEGNRFYDNAVGVYVMYSGGGAIRNNVFSHATGATGMAIGFKEASDVVVEGNEIIYCGTGITSDISPFEPGSTLVIRNNRIAFNVIGIRFVSDREGHVIEGNSFEGNMSHVAVDGAAGAMSNRWRGNYWDDYQGFDRNRDNVGDRAHEHYAYADQIWMEFPAARFFRNSPVLESLDFLERLAPFSTPTLILRDEAPIFNKPAGAKS</sequence>
<dbReference type="SMART" id="SM00710">
    <property type="entry name" value="PbH1"/>
    <property type="match status" value="7"/>
</dbReference>
<evidence type="ECO:0000313" key="7">
    <source>
        <dbReference type="EMBL" id="QRJ65316.1"/>
    </source>
</evidence>
<dbReference type="Pfam" id="PF05048">
    <property type="entry name" value="NosD"/>
    <property type="match status" value="1"/>
</dbReference>
<evidence type="ECO:0000259" key="6">
    <source>
        <dbReference type="Pfam" id="PF05048"/>
    </source>
</evidence>
<proteinExistence type="predicted"/>
<keyword evidence="2" id="KW-0677">Repeat</keyword>
<evidence type="ECO:0000256" key="3">
    <source>
        <dbReference type="ARBA" id="ARBA00022786"/>
    </source>
</evidence>
<name>A0A974Y5G7_9RHOO</name>